<organism evidence="1 2">
    <name type="scientific">Antarcticirhabdus aurantiaca</name>
    <dbReference type="NCBI Taxonomy" id="2606717"/>
    <lineage>
        <taxon>Bacteria</taxon>
        <taxon>Pseudomonadati</taxon>
        <taxon>Pseudomonadota</taxon>
        <taxon>Alphaproteobacteria</taxon>
        <taxon>Hyphomicrobiales</taxon>
        <taxon>Aurantimonadaceae</taxon>
        <taxon>Antarcticirhabdus</taxon>
    </lineage>
</organism>
<proteinExistence type="predicted"/>
<dbReference type="EMBL" id="CP113520">
    <property type="protein sequence ID" value="WAJ30681.1"/>
    <property type="molecule type" value="Genomic_DNA"/>
</dbReference>
<name>A0ACD4NUZ6_9HYPH</name>
<keyword evidence="1" id="KW-0966">Cell projection</keyword>
<gene>
    <name evidence="1" type="ORF">OXU80_10940</name>
</gene>
<keyword evidence="1" id="KW-0282">Flagellum</keyword>
<sequence>MPQWLVDILGEDLAPIGRVALAALVVILLAMLMIWLAKKAFGGMTLGARGRQAPRLAVADILAVDDKRRLILVRRDETEHLVLVGGANDLLLESGIRQNEAVLAPRREPSLAPRPFATDHYVEDRDEEEDEPPAPRGAPERFIPPPPPPPPVRVESDRREPISASLAEALAAAAGESDRQPARRVADEDDDAAKTRRELEAALVAARASMPDLSAPSRAPSNVPPVPAPSPAERSLAENDGGAVPDEPTEPARRPLSVRSFATAIQNRRPGAPHPATASAPEPAPAAPMAPPAASQAPGLRSPPSQATPVAPTIPAPRPAAAAPQPAATPSLPPAPSLPQPAPASTPAPAGLQLRPPVFAPPQRAPSPAAPMQPLSEIVPPQRAEPQPVAPPAQAPLAPPVTVPTFSAPQPAPVAPSAPRPQAPAAVVLPPVGEASRPERKEPTIEDFLAAELDQDFRDPGEPARSAPVAAPEVRSPVETERSVPEPRQARPEPAEETPAAARKLTLEEEMERLLGDFSASTSFTTRR</sequence>
<dbReference type="Proteomes" id="UP001163223">
    <property type="component" value="Chromosome"/>
</dbReference>
<keyword evidence="2" id="KW-1185">Reference proteome</keyword>
<evidence type="ECO:0000313" key="2">
    <source>
        <dbReference type="Proteomes" id="UP001163223"/>
    </source>
</evidence>
<evidence type="ECO:0000313" key="1">
    <source>
        <dbReference type="EMBL" id="WAJ30681.1"/>
    </source>
</evidence>
<accession>A0ACD4NUZ6</accession>
<protein>
    <submittedName>
        <fullName evidence="1">Flagellar biosynthetic protein FliO</fullName>
    </submittedName>
</protein>
<keyword evidence="1" id="KW-0969">Cilium</keyword>
<reference evidence="1" key="1">
    <citation type="submission" date="2022-11" db="EMBL/GenBank/DDBJ databases">
        <title>beta-Carotene-producing bacterium, Jeongeuplla avenae sp. nov., alleviates the salt stress of Arabidopsis seedlings.</title>
        <authorList>
            <person name="Jiang L."/>
            <person name="Lee J."/>
        </authorList>
    </citation>
    <scope>NUCLEOTIDE SEQUENCE</scope>
    <source>
        <strain evidence="1">DY_R2A_6</strain>
    </source>
</reference>